<gene>
    <name evidence="1" type="ORF">AB5J58_48050</name>
</gene>
<proteinExistence type="predicted"/>
<sequence length="50" mass="5281">MPELTVTVADRRDIYVVKVVAGVVQSADPLGFESTLEPGATFSRSDLGGE</sequence>
<protein>
    <submittedName>
        <fullName evidence="1">Uncharacterized protein</fullName>
    </submittedName>
</protein>
<accession>A0AB39MMY3</accession>
<evidence type="ECO:0000313" key="1">
    <source>
        <dbReference type="EMBL" id="XDQ07468.1"/>
    </source>
</evidence>
<reference evidence="1" key="1">
    <citation type="submission" date="2024-07" db="EMBL/GenBank/DDBJ databases">
        <authorList>
            <person name="Yu S.T."/>
        </authorList>
    </citation>
    <scope>NUCLEOTIDE SEQUENCE</scope>
    <source>
        <strain evidence="1">R08</strain>
    </source>
</reference>
<dbReference type="RefSeq" id="WP_352113987.1">
    <property type="nucleotide sequence ID" value="NZ_CP163431.1"/>
</dbReference>
<dbReference type="EMBL" id="CP163431">
    <property type="protein sequence ID" value="XDQ07468.1"/>
    <property type="molecule type" value="Genomic_DNA"/>
</dbReference>
<name>A0AB39MMY3_9ACTN</name>
<dbReference type="AlphaFoldDB" id="A0AB39MMY3"/>
<organism evidence="1">
    <name type="scientific">Streptomyces sp. R08</name>
    <dbReference type="NCBI Taxonomy" id="3238624"/>
    <lineage>
        <taxon>Bacteria</taxon>
        <taxon>Bacillati</taxon>
        <taxon>Actinomycetota</taxon>
        <taxon>Actinomycetes</taxon>
        <taxon>Kitasatosporales</taxon>
        <taxon>Streptomycetaceae</taxon>
        <taxon>Streptomyces</taxon>
    </lineage>
</organism>